<gene>
    <name evidence="1" type="ORF">IDJ75_03160</name>
</gene>
<proteinExistence type="predicted"/>
<accession>A0ABR7X110</accession>
<evidence type="ECO:0000313" key="1">
    <source>
        <dbReference type="EMBL" id="MBD1384264.1"/>
    </source>
</evidence>
<dbReference type="Proteomes" id="UP000618754">
    <property type="component" value="Unassembled WGS sequence"/>
</dbReference>
<comment type="caution">
    <text evidence="1">The sequence shown here is derived from an EMBL/GenBank/DDBJ whole genome shotgun (WGS) entry which is preliminary data.</text>
</comment>
<sequence>MEHHVTLKKVGLKFVIILILIILYIPSNAQSTRDINNFSKFVIKNYNLPDTLKNDCEWMYAIVKVKTDTHNKIIKYDFVNKPPLGMGRAFDFLIGYQFSQKMKIKGHPVVFYFSIDNSEICIPKEGEKRFYAPNQAVETIMAIYYKIYKDDPQTVIIPGLIIKAFYPRQQ</sequence>
<organism evidence="1 2">
    <name type="scientific">Mucilaginibacter rigui</name>
    <dbReference type="NCBI Taxonomy" id="534635"/>
    <lineage>
        <taxon>Bacteria</taxon>
        <taxon>Pseudomonadati</taxon>
        <taxon>Bacteroidota</taxon>
        <taxon>Sphingobacteriia</taxon>
        <taxon>Sphingobacteriales</taxon>
        <taxon>Sphingobacteriaceae</taxon>
        <taxon>Mucilaginibacter</taxon>
    </lineage>
</organism>
<dbReference type="RefSeq" id="WP_191174151.1">
    <property type="nucleotide sequence ID" value="NZ_JACWMW010000001.1"/>
</dbReference>
<name>A0ABR7X110_9SPHI</name>
<protein>
    <submittedName>
        <fullName evidence="1">Uncharacterized protein</fullName>
    </submittedName>
</protein>
<keyword evidence="2" id="KW-1185">Reference proteome</keyword>
<dbReference type="EMBL" id="JACWMW010000001">
    <property type="protein sequence ID" value="MBD1384264.1"/>
    <property type="molecule type" value="Genomic_DNA"/>
</dbReference>
<evidence type="ECO:0000313" key="2">
    <source>
        <dbReference type="Proteomes" id="UP000618754"/>
    </source>
</evidence>
<reference evidence="1 2" key="1">
    <citation type="submission" date="2020-09" db="EMBL/GenBank/DDBJ databases">
        <title>Novel species of Mucilaginibacter isolated from a glacier on the Tibetan Plateau.</title>
        <authorList>
            <person name="Liu Q."/>
            <person name="Xin Y.-H."/>
        </authorList>
    </citation>
    <scope>NUCLEOTIDE SEQUENCE [LARGE SCALE GENOMIC DNA]</scope>
    <source>
        <strain evidence="1 2">CGMCC 1.13878</strain>
    </source>
</reference>